<organism evidence="1 2">
    <name type="scientific">Diphasiastrum complanatum</name>
    <name type="common">Issler's clubmoss</name>
    <name type="synonym">Lycopodium complanatum</name>
    <dbReference type="NCBI Taxonomy" id="34168"/>
    <lineage>
        <taxon>Eukaryota</taxon>
        <taxon>Viridiplantae</taxon>
        <taxon>Streptophyta</taxon>
        <taxon>Embryophyta</taxon>
        <taxon>Tracheophyta</taxon>
        <taxon>Lycopodiopsida</taxon>
        <taxon>Lycopodiales</taxon>
        <taxon>Lycopodiaceae</taxon>
        <taxon>Lycopodioideae</taxon>
        <taxon>Diphasiastrum</taxon>
    </lineage>
</organism>
<evidence type="ECO:0000313" key="2">
    <source>
        <dbReference type="Proteomes" id="UP001162992"/>
    </source>
</evidence>
<sequence length="458" mass="50392">MTTLRSAIPIPVFAVPSKPRNNPTDNATYGFSIQNDSHSHATLAIIVGVLSTISSLAFLVLLYTTRCRRRSSSIVQQPGAATATPASNGGLDQAIIEHLPLFSFKSLKGNTCGLECAVCLSHYEDSDILRLLPSCQHAFHVECIDKWLVSQSSCPLCRHEVSSEDTLLVDSILAARRSLEEAPDFGVPRRSLERLGSATLQMHVTRDEVVDESSPRSSQQSHHDGMMLGPGKSENRVATCEAARLSSPRKRRLAHRIVISDVLLQQRWSDLAPADVLFLNSQTIFGPISSNIRLSFSSEGKPRWSTSSATRLSTSSPATSAIEIAQVQKHFDPRSDFRDNITSKSHFPNLLASEACILEDIPSGEINSSSRKLNIGEAQRSLSEITGLDRFSQSSSRELFSSGTLLYHQAAQDGDDEKIGRWLRIASRTLKRLIRKDIRLRPSLDEAANVPPHMCTEI</sequence>
<reference evidence="2" key="1">
    <citation type="journal article" date="2024" name="Proc. Natl. Acad. Sci. U.S.A.">
        <title>Extraordinary preservation of gene collinearity over three hundred million years revealed in homosporous lycophytes.</title>
        <authorList>
            <person name="Li C."/>
            <person name="Wickell D."/>
            <person name="Kuo L.Y."/>
            <person name="Chen X."/>
            <person name="Nie B."/>
            <person name="Liao X."/>
            <person name="Peng D."/>
            <person name="Ji J."/>
            <person name="Jenkins J."/>
            <person name="Williams M."/>
            <person name="Shu S."/>
            <person name="Plott C."/>
            <person name="Barry K."/>
            <person name="Rajasekar S."/>
            <person name="Grimwood J."/>
            <person name="Han X."/>
            <person name="Sun S."/>
            <person name="Hou Z."/>
            <person name="He W."/>
            <person name="Dai G."/>
            <person name="Sun C."/>
            <person name="Schmutz J."/>
            <person name="Leebens-Mack J.H."/>
            <person name="Li F.W."/>
            <person name="Wang L."/>
        </authorList>
    </citation>
    <scope>NUCLEOTIDE SEQUENCE [LARGE SCALE GENOMIC DNA]</scope>
    <source>
        <strain evidence="2">cv. PW_Plant_1</strain>
    </source>
</reference>
<comment type="caution">
    <text evidence="1">The sequence shown here is derived from an EMBL/GenBank/DDBJ whole genome shotgun (WGS) entry which is preliminary data.</text>
</comment>
<gene>
    <name evidence="1" type="ORF">O6H91_03G090500</name>
</gene>
<dbReference type="EMBL" id="CM055094">
    <property type="protein sequence ID" value="KAJ7562961.1"/>
    <property type="molecule type" value="Genomic_DNA"/>
</dbReference>
<protein>
    <submittedName>
        <fullName evidence="1">Uncharacterized protein</fullName>
    </submittedName>
</protein>
<proteinExistence type="predicted"/>
<keyword evidence="2" id="KW-1185">Reference proteome</keyword>
<dbReference type="Proteomes" id="UP001162992">
    <property type="component" value="Chromosome 3"/>
</dbReference>
<accession>A0ACC2E8Z2</accession>
<evidence type="ECO:0000313" key="1">
    <source>
        <dbReference type="EMBL" id="KAJ7562961.1"/>
    </source>
</evidence>
<name>A0ACC2E8Z2_DIPCM</name>